<name>A0A6C0JEQ2_9ZZZZ</name>
<organism evidence="1">
    <name type="scientific">viral metagenome</name>
    <dbReference type="NCBI Taxonomy" id="1070528"/>
    <lineage>
        <taxon>unclassified sequences</taxon>
        <taxon>metagenomes</taxon>
        <taxon>organismal metagenomes</taxon>
    </lineage>
</organism>
<dbReference type="AlphaFoldDB" id="A0A6C0JEQ2"/>
<accession>A0A6C0JEQ2</accession>
<reference evidence="1" key="1">
    <citation type="journal article" date="2020" name="Nature">
        <title>Giant virus diversity and host interactions through global metagenomics.</title>
        <authorList>
            <person name="Schulz F."/>
            <person name="Roux S."/>
            <person name="Paez-Espino D."/>
            <person name="Jungbluth S."/>
            <person name="Walsh D.A."/>
            <person name="Denef V.J."/>
            <person name="McMahon K.D."/>
            <person name="Konstantinidis K.T."/>
            <person name="Eloe-Fadrosh E.A."/>
            <person name="Kyrpides N.C."/>
            <person name="Woyke T."/>
        </authorList>
    </citation>
    <scope>NUCLEOTIDE SEQUENCE</scope>
    <source>
        <strain evidence="1">GVMAG-M-3300025890-48</strain>
    </source>
</reference>
<evidence type="ECO:0000313" key="1">
    <source>
        <dbReference type="EMBL" id="QHU02967.1"/>
    </source>
</evidence>
<protein>
    <submittedName>
        <fullName evidence="1">Uncharacterized protein</fullName>
    </submittedName>
</protein>
<proteinExistence type="predicted"/>
<dbReference type="EMBL" id="MN740367">
    <property type="protein sequence ID" value="QHU02967.1"/>
    <property type="molecule type" value="Genomic_DNA"/>
</dbReference>
<sequence>MENNNNIFMQTDDNINVDQDSIRKMLFIYNALNNGWSVKKRRDSYVFTKKHEGRKEVFSDSYLKTFIVRNMKLC</sequence>